<evidence type="ECO:0000259" key="1">
    <source>
        <dbReference type="Pfam" id="PF23571"/>
    </source>
</evidence>
<accession>A0A1Z4LIJ7</accession>
<evidence type="ECO:0000313" key="4">
    <source>
        <dbReference type="Proteomes" id="UP000218418"/>
    </source>
</evidence>
<protein>
    <submittedName>
        <fullName evidence="3">GH3 auxin-responsive promoter</fullName>
    </submittedName>
</protein>
<dbReference type="InterPro" id="IPR055377">
    <property type="entry name" value="GH3_M"/>
</dbReference>
<dbReference type="Pfam" id="PF23571">
    <property type="entry name" value="GH3_M"/>
    <property type="match status" value="1"/>
</dbReference>
<sequence>MNLLIKLFSKLIESANHQFYQALENPQAAQKKVQNQILKNLVKSDYGRYLRVKNVEDWHRIPIVEYHNIENWIEIQNKDNTHLLTSEKVSFYEKTSGSSGAAKLIPYTKSLRRSFNQMFCVWAHDLITHGPNFNTGKIYFCISPQFGEKEQEKEKEQTSSSQSLQDDSEYLDGWLKRLMSHFLVSPPELNKLRDANKFKHQLAKTLLTSENLEIISIWSPTFLKVVLDYIQKNRKKLAFELRNEISAKRSLMLLQPNLFKQESTNPKLNELFEKLNTDRIPWNQLWKELKLISCWDSANAADGADFLRFLFPNILIQGKGLLATEAPMTIPLIPAKGCVPLLNEVFFEFLDESGFVYQLHELKQGETYEMIISQKGGFYRYRIGDRVRFTHSYLNTPCLKFVGRHKEVSDLVGEKLHSEFIRDTLDKLNLDRSYFKSLVPVKYPQEHYVLLLDNAKQKPEEIAAQLEEELQKSHHYGRARLLGQLEPVKVMVSSQIPEIISLYKSKSGKKWGDIKHDILTTKPIEKELLVELEQACLVNR</sequence>
<organism evidence="3 4">
    <name type="scientific">Calothrix parasitica NIES-267</name>
    <dbReference type="NCBI Taxonomy" id="1973488"/>
    <lineage>
        <taxon>Bacteria</taxon>
        <taxon>Bacillati</taxon>
        <taxon>Cyanobacteriota</taxon>
        <taxon>Cyanophyceae</taxon>
        <taxon>Nostocales</taxon>
        <taxon>Calotrichaceae</taxon>
        <taxon>Calothrix</taxon>
    </lineage>
</organism>
<dbReference type="PANTHER" id="PTHR31901:SF9">
    <property type="entry name" value="GH3 DOMAIN-CONTAINING PROTEIN"/>
    <property type="match status" value="1"/>
</dbReference>
<dbReference type="InterPro" id="IPR004993">
    <property type="entry name" value="GH3"/>
</dbReference>
<dbReference type="SUPFAM" id="SSF56801">
    <property type="entry name" value="Acetyl-CoA synthetase-like"/>
    <property type="match status" value="1"/>
</dbReference>
<dbReference type="EMBL" id="AP018227">
    <property type="protein sequence ID" value="BAY81057.1"/>
    <property type="molecule type" value="Genomic_DNA"/>
</dbReference>
<dbReference type="OrthoDB" id="614636at2"/>
<dbReference type="PANTHER" id="PTHR31901">
    <property type="entry name" value="GH3 DOMAIN-CONTAINING PROTEIN"/>
    <property type="match status" value="1"/>
</dbReference>
<keyword evidence="4" id="KW-1185">Reference proteome</keyword>
<dbReference type="InterPro" id="IPR055378">
    <property type="entry name" value="GH3_C"/>
</dbReference>
<reference evidence="3 4" key="1">
    <citation type="submission" date="2017-06" db="EMBL/GenBank/DDBJ databases">
        <title>Genome sequencing of cyanobaciteial culture collection at National Institute for Environmental Studies (NIES).</title>
        <authorList>
            <person name="Hirose Y."/>
            <person name="Shimura Y."/>
            <person name="Fujisawa T."/>
            <person name="Nakamura Y."/>
            <person name="Kawachi M."/>
        </authorList>
    </citation>
    <scope>NUCLEOTIDE SEQUENCE [LARGE SCALE GENOMIC DNA]</scope>
    <source>
        <strain evidence="3 4">NIES-267</strain>
    </source>
</reference>
<evidence type="ECO:0000313" key="3">
    <source>
        <dbReference type="EMBL" id="BAY81057.1"/>
    </source>
</evidence>
<feature type="domain" description="GH3 middle" evidence="1">
    <location>
        <begin position="340"/>
        <end position="404"/>
    </location>
</feature>
<dbReference type="Proteomes" id="UP000218418">
    <property type="component" value="Chromosome"/>
</dbReference>
<dbReference type="Pfam" id="PF23572">
    <property type="entry name" value="GH3_C"/>
    <property type="match status" value="1"/>
</dbReference>
<proteinExistence type="predicted"/>
<evidence type="ECO:0000259" key="2">
    <source>
        <dbReference type="Pfam" id="PF23572"/>
    </source>
</evidence>
<gene>
    <name evidence="3" type="ORF">NIES267_05220</name>
</gene>
<feature type="domain" description="GH3 C-terminal" evidence="2">
    <location>
        <begin position="426"/>
        <end position="522"/>
    </location>
</feature>
<name>A0A1Z4LIJ7_9CYAN</name>
<dbReference type="GO" id="GO:0016881">
    <property type="term" value="F:acid-amino acid ligase activity"/>
    <property type="evidence" value="ECO:0007669"/>
    <property type="project" value="TreeGrafter"/>
</dbReference>
<dbReference type="Pfam" id="PF03321">
    <property type="entry name" value="GH3"/>
    <property type="match status" value="1"/>
</dbReference>
<dbReference type="AlphaFoldDB" id="A0A1Z4LIJ7"/>
<dbReference type="GO" id="GO:0005737">
    <property type="term" value="C:cytoplasm"/>
    <property type="evidence" value="ECO:0007669"/>
    <property type="project" value="TreeGrafter"/>
</dbReference>